<feature type="transmembrane region" description="Helical" evidence="2">
    <location>
        <begin position="60"/>
        <end position="78"/>
    </location>
</feature>
<evidence type="ECO:0000313" key="4">
    <source>
        <dbReference type="EMBL" id="MCC2190413.1"/>
    </source>
</evidence>
<dbReference type="Proteomes" id="UP001197875">
    <property type="component" value="Unassembled WGS sequence"/>
</dbReference>
<dbReference type="GO" id="GO:0042802">
    <property type="term" value="F:identical protein binding"/>
    <property type="evidence" value="ECO:0007669"/>
    <property type="project" value="TreeGrafter"/>
</dbReference>
<dbReference type="Pfam" id="PF14501">
    <property type="entry name" value="HATPase_c_5"/>
    <property type="match status" value="1"/>
</dbReference>
<dbReference type="EMBL" id="JAJEPR010000019">
    <property type="protein sequence ID" value="MCC2190413.1"/>
    <property type="molecule type" value="Genomic_DNA"/>
</dbReference>
<dbReference type="PANTHER" id="PTHR40448:SF1">
    <property type="entry name" value="TWO-COMPONENT SENSOR HISTIDINE KINASE"/>
    <property type="match status" value="1"/>
</dbReference>
<dbReference type="RefSeq" id="WP_227615509.1">
    <property type="nucleotide sequence ID" value="NZ_JAJEPR010000019.1"/>
</dbReference>
<accession>A0AAE3DU05</accession>
<dbReference type="Gene3D" id="3.30.565.10">
    <property type="entry name" value="Histidine kinase-like ATPase, C-terminal domain"/>
    <property type="match status" value="1"/>
</dbReference>
<dbReference type="InterPro" id="IPR032834">
    <property type="entry name" value="NatK-like_C"/>
</dbReference>
<feature type="transmembrane region" description="Helical" evidence="2">
    <location>
        <begin position="36"/>
        <end position="54"/>
    </location>
</feature>
<feature type="transmembrane region" description="Helical" evidence="2">
    <location>
        <begin position="132"/>
        <end position="153"/>
    </location>
</feature>
<keyword evidence="5" id="KW-1185">Reference proteome</keyword>
<dbReference type="InterPro" id="IPR036890">
    <property type="entry name" value="HATPase_C_sf"/>
</dbReference>
<keyword evidence="2" id="KW-1133">Transmembrane helix</keyword>
<feature type="coiled-coil region" evidence="1">
    <location>
        <begin position="238"/>
        <end position="265"/>
    </location>
</feature>
<reference evidence="4 5" key="1">
    <citation type="submission" date="2021-10" db="EMBL/GenBank/DDBJ databases">
        <title>Anaerobic single-cell dispensing facilitates the cultivation of human gut bacteria.</title>
        <authorList>
            <person name="Afrizal A."/>
        </authorList>
    </citation>
    <scope>NUCLEOTIDE SEQUENCE [LARGE SCALE GENOMIC DNA]</scope>
    <source>
        <strain evidence="4 5">CLA-AA-H277</strain>
    </source>
</reference>
<feature type="domain" description="Sensor histidine kinase NatK-like C-terminal" evidence="3">
    <location>
        <begin position="338"/>
        <end position="437"/>
    </location>
</feature>
<evidence type="ECO:0000256" key="2">
    <source>
        <dbReference type="SAM" id="Phobius"/>
    </source>
</evidence>
<feature type="transmembrane region" description="Helical" evidence="2">
    <location>
        <begin position="165"/>
        <end position="184"/>
    </location>
</feature>
<evidence type="ECO:0000313" key="5">
    <source>
        <dbReference type="Proteomes" id="UP001197875"/>
    </source>
</evidence>
<keyword evidence="2" id="KW-0812">Transmembrane</keyword>
<proteinExistence type="predicted"/>
<dbReference type="CDD" id="cd16935">
    <property type="entry name" value="HATPase_AgrC-ComD-like"/>
    <property type="match status" value="1"/>
</dbReference>
<feature type="transmembrane region" description="Helical" evidence="2">
    <location>
        <begin position="12"/>
        <end position="29"/>
    </location>
</feature>
<sequence>MNQFLRPFLELTVILPGMFLAYLPVSSYLRQKPLKLTAWLFPLLLGLCISGGFLSCFFQISTLPVLFLLLPLLLFLYHKTLRISIWKSGSIFLAVCAVFACLNSLSRAVNAITTANLNLTENELWFQTKSGLFYNAICLSFALATWYPASHAAKNMIDDENFARTWYIFWILPLTFIGLNLFMVPRYRNTLYTGRILHGYIVISLVLLAILVLFYAMFLLMADSLNRNARLQQENHFLSLQQARYDNLRAAIEEARQARHDIRHHFLQLSVLAENGDLEKIKEYLSHAASKIPNSDLHFCENQAVDSVLGYYSALTKRENIPFQAKIDLPPRLAIDEIDLCLVLSNLLENALEASQKTNVARRKIDVMICLHHTRLLLIQVTNAFDGNIEQKNAVFQSSKRPGNGIGIQSVRHIAEKNGGGSSFTYEDGKFEAKVMLRTDEKSAV</sequence>
<keyword evidence="1" id="KW-0175">Coiled coil</keyword>
<dbReference type="SUPFAM" id="SSF55874">
    <property type="entry name" value="ATPase domain of HSP90 chaperone/DNA topoisomerase II/histidine kinase"/>
    <property type="match status" value="1"/>
</dbReference>
<evidence type="ECO:0000259" key="3">
    <source>
        <dbReference type="Pfam" id="PF14501"/>
    </source>
</evidence>
<gene>
    <name evidence="4" type="ORF">LKD71_11440</name>
</gene>
<evidence type="ECO:0000256" key="1">
    <source>
        <dbReference type="SAM" id="Coils"/>
    </source>
</evidence>
<comment type="caution">
    <text evidence="4">The sequence shown here is derived from an EMBL/GenBank/DDBJ whole genome shotgun (WGS) entry which is preliminary data.</text>
</comment>
<feature type="transmembrane region" description="Helical" evidence="2">
    <location>
        <begin position="196"/>
        <end position="220"/>
    </location>
</feature>
<protein>
    <submittedName>
        <fullName evidence="4">GHKL domain-containing protein</fullName>
    </submittedName>
</protein>
<dbReference type="PANTHER" id="PTHR40448">
    <property type="entry name" value="TWO-COMPONENT SENSOR HISTIDINE KINASE"/>
    <property type="match status" value="1"/>
</dbReference>
<organism evidence="4 5">
    <name type="scientific">Fusicatenibacter faecihominis</name>
    <dbReference type="NCBI Taxonomy" id="2881276"/>
    <lineage>
        <taxon>Bacteria</taxon>
        <taxon>Bacillati</taxon>
        <taxon>Bacillota</taxon>
        <taxon>Clostridia</taxon>
        <taxon>Lachnospirales</taxon>
        <taxon>Lachnospiraceae</taxon>
        <taxon>Fusicatenibacter</taxon>
    </lineage>
</organism>
<dbReference type="AlphaFoldDB" id="A0AAE3DU05"/>
<name>A0AAE3DU05_9FIRM</name>
<keyword evidence="2" id="KW-0472">Membrane</keyword>
<feature type="transmembrane region" description="Helical" evidence="2">
    <location>
        <begin position="90"/>
        <end position="112"/>
    </location>
</feature>